<dbReference type="Proteomes" id="UP000198531">
    <property type="component" value="Unassembled WGS sequence"/>
</dbReference>
<protein>
    <submittedName>
        <fullName evidence="3">Uncharacterized protein</fullName>
    </submittedName>
</protein>
<gene>
    <name evidence="3" type="ORF">SAMN04487947_2181</name>
</gene>
<keyword evidence="2" id="KW-0472">Membrane</keyword>
<dbReference type="STRING" id="553469.SAMN04487947_2181"/>
<evidence type="ECO:0000313" key="3">
    <source>
        <dbReference type="EMBL" id="SFR54999.1"/>
    </source>
</evidence>
<sequence>MSNDEQSPVSQGSQVSQQSQASQRSQMSRPKADASDAQLLGVRQAVLGAAAGLAGMASMAPFLALAWVLGAFELSAVAGLSDIVALGPSFLYGTIIFVGGGMTTLPLLFVSLALFLPGDAVIVKGAVFGAIVWTGFAVAFWTGQAGTSLALFLVLTLVAHVAYGAVLGTVYARYARIPVYDV</sequence>
<keyword evidence="2" id="KW-1133">Transmembrane helix</keyword>
<dbReference type="RefSeq" id="WP_089807514.1">
    <property type="nucleotide sequence ID" value="NZ_FOYT01000002.1"/>
</dbReference>
<evidence type="ECO:0000256" key="2">
    <source>
        <dbReference type="SAM" id="Phobius"/>
    </source>
</evidence>
<evidence type="ECO:0000313" key="4">
    <source>
        <dbReference type="Proteomes" id="UP000198531"/>
    </source>
</evidence>
<proteinExistence type="predicted"/>
<dbReference type="InterPro" id="IPR046739">
    <property type="entry name" value="DUF6789"/>
</dbReference>
<feature type="compositionally biased region" description="Low complexity" evidence="1">
    <location>
        <begin position="1"/>
        <end position="28"/>
    </location>
</feature>
<dbReference type="OrthoDB" id="342717at2157"/>
<dbReference type="Pfam" id="PF20587">
    <property type="entry name" value="DUF6789"/>
    <property type="match status" value="1"/>
</dbReference>
<feature type="transmembrane region" description="Helical" evidence="2">
    <location>
        <begin position="121"/>
        <end position="143"/>
    </location>
</feature>
<keyword evidence="2" id="KW-0812">Transmembrane</keyword>
<keyword evidence="4" id="KW-1185">Reference proteome</keyword>
<dbReference type="EMBL" id="FOYT01000002">
    <property type="protein sequence ID" value="SFR54999.1"/>
    <property type="molecule type" value="Genomic_DNA"/>
</dbReference>
<dbReference type="AlphaFoldDB" id="A0A1I6HKH8"/>
<organism evidence="3 4">
    <name type="scientific">Halogeometricum rufum</name>
    <dbReference type="NCBI Taxonomy" id="553469"/>
    <lineage>
        <taxon>Archaea</taxon>
        <taxon>Methanobacteriati</taxon>
        <taxon>Methanobacteriota</taxon>
        <taxon>Stenosarchaea group</taxon>
        <taxon>Halobacteria</taxon>
        <taxon>Halobacteriales</taxon>
        <taxon>Haloferacaceae</taxon>
        <taxon>Halogeometricum</taxon>
    </lineage>
</organism>
<accession>A0A1I6HKH8</accession>
<evidence type="ECO:0000256" key="1">
    <source>
        <dbReference type="SAM" id="MobiDB-lite"/>
    </source>
</evidence>
<feature type="transmembrane region" description="Helical" evidence="2">
    <location>
        <begin position="90"/>
        <end position="114"/>
    </location>
</feature>
<reference evidence="4" key="1">
    <citation type="submission" date="2016-10" db="EMBL/GenBank/DDBJ databases">
        <authorList>
            <person name="Varghese N."/>
            <person name="Submissions S."/>
        </authorList>
    </citation>
    <scope>NUCLEOTIDE SEQUENCE [LARGE SCALE GENOMIC DNA]</scope>
    <source>
        <strain evidence="4">CGMCC 1.7736</strain>
    </source>
</reference>
<feature type="transmembrane region" description="Helical" evidence="2">
    <location>
        <begin position="149"/>
        <end position="172"/>
    </location>
</feature>
<name>A0A1I6HKH8_9EURY</name>
<feature type="transmembrane region" description="Helical" evidence="2">
    <location>
        <begin position="45"/>
        <end position="70"/>
    </location>
</feature>
<feature type="region of interest" description="Disordered" evidence="1">
    <location>
        <begin position="1"/>
        <end position="29"/>
    </location>
</feature>